<accession>A0A7V7NX41</accession>
<protein>
    <submittedName>
        <fullName evidence="1">Uncharacterized protein</fullName>
    </submittedName>
</protein>
<name>A0A7V7NX41_9VIBR</name>
<dbReference type="Proteomes" id="UP000423756">
    <property type="component" value="Unassembled WGS sequence"/>
</dbReference>
<dbReference type="RefSeq" id="WP_137406645.1">
    <property type="nucleotide sequence ID" value="NZ_AP025467.1"/>
</dbReference>
<evidence type="ECO:0000313" key="2">
    <source>
        <dbReference type="Proteomes" id="UP000423756"/>
    </source>
</evidence>
<comment type="caution">
    <text evidence="1">The sequence shown here is derived from an EMBL/GenBank/DDBJ whole genome shotgun (WGS) entry which is preliminary data.</text>
</comment>
<dbReference type="AlphaFoldDB" id="A0A7V7NX41"/>
<dbReference type="GeneID" id="77344801"/>
<organism evidence="1 2">
    <name type="scientific">Vibrio chagasii</name>
    <dbReference type="NCBI Taxonomy" id="170679"/>
    <lineage>
        <taxon>Bacteria</taxon>
        <taxon>Pseudomonadati</taxon>
        <taxon>Pseudomonadota</taxon>
        <taxon>Gammaproteobacteria</taxon>
        <taxon>Vibrionales</taxon>
        <taxon>Vibrionaceae</taxon>
        <taxon>Vibrio</taxon>
    </lineage>
</organism>
<gene>
    <name evidence="1" type="ORF">F7Q91_02945</name>
</gene>
<evidence type="ECO:0000313" key="1">
    <source>
        <dbReference type="EMBL" id="KAB0482378.1"/>
    </source>
</evidence>
<dbReference type="EMBL" id="VZPX01000004">
    <property type="protein sequence ID" value="KAB0482378.1"/>
    <property type="molecule type" value="Genomic_DNA"/>
</dbReference>
<reference evidence="1 2" key="1">
    <citation type="submission" date="2019-09" db="EMBL/GenBank/DDBJ databases">
        <title>Draft genome sequences of 48 bacterial type strains from the CCUG.</title>
        <authorList>
            <person name="Tunovic T."/>
            <person name="Pineiro-Iglesias B."/>
            <person name="Unosson C."/>
            <person name="Inganas E."/>
            <person name="Ohlen M."/>
            <person name="Cardew S."/>
            <person name="Jensie-Markopoulos S."/>
            <person name="Salva-Serra F."/>
            <person name="Jaen-Luchoro D."/>
            <person name="Karlsson R."/>
            <person name="Svensson-Stadler L."/>
            <person name="Chun J."/>
            <person name="Moore E."/>
        </authorList>
    </citation>
    <scope>NUCLEOTIDE SEQUENCE [LARGE SCALE GENOMIC DNA]</scope>
    <source>
        <strain evidence="1 2">CCUG 48643</strain>
    </source>
</reference>
<sequence>MFGVSKEKELVISDSDIKAALQHLNSLPHTVTATMPQPWAKQTFLEWLKGSLPKKIEYGVHFHVATGVYGHIVPLGHGYQNYPNDERYLVILSIRSGNTDLDSLNTLN</sequence>
<proteinExistence type="predicted"/>